<dbReference type="EMBL" id="ML742322">
    <property type="protein sequence ID" value="KAE8145682.1"/>
    <property type="molecule type" value="Genomic_DNA"/>
</dbReference>
<sequence>MFFCSAQCSSHRDLSARHFDLPVRMILQCPHANQDPWQTLLPIAVEMCNTSSRENSMIRQGWRAVKARKMGGKGSGREKRRRNVSTFVFYSKRQIVTDHATNDIPLFEPKNSQTIIQNKSKQNGLRFGHRGLALVSNRTIGKVWSPLHDEIASCQKRKEFNSSARQMRDYSLS</sequence>
<protein>
    <submittedName>
        <fullName evidence="1">Uncharacterized protein</fullName>
    </submittedName>
</protein>
<gene>
    <name evidence="1" type="ORF">BDV25DRAFT_164124</name>
</gene>
<name>A0A5N6TH78_ASPAV</name>
<evidence type="ECO:0000313" key="2">
    <source>
        <dbReference type="Proteomes" id="UP000325780"/>
    </source>
</evidence>
<keyword evidence="2" id="KW-1185">Reference proteome</keyword>
<reference evidence="1 2" key="1">
    <citation type="submission" date="2019-04" db="EMBL/GenBank/DDBJ databases">
        <title>Friends and foes A comparative genomics study of 23 Aspergillus species from section Flavi.</title>
        <authorList>
            <consortium name="DOE Joint Genome Institute"/>
            <person name="Kjaerbolling I."/>
            <person name="Vesth T."/>
            <person name="Frisvad J.C."/>
            <person name="Nybo J.L."/>
            <person name="Theobald S."/>
            <person name="Kildgaard S."/>
            <person name="Isbrandt T."/>
            <person name="Kuo A."/>
            <person name="Sato A."/>
            <person name="Lyhne E.K."/>
            <person name="Kogle M.E."/>
            <person name="Wiebenga A."/>
            <person name="Kun R.S."/>
            <person name="Lubbers R.J."/>
            <person name="Makela M.R."/>
            <person name="Barry K."/>
            <person name="Chovatia M."/>
            <person name="Clum A."/>
            <person name="Daum C."/>
            <person name="Haridas S."/>
            <person name="He G."/>
            <person name="LaButti K."/>
            <person name="Lipzen A."/>
            <person name="Mondo S."/>
            <person name="Riley R."/>
            <person name="Salamov A."/>
            <person name="Simmons B.A."/>
            <person name="Magnuson J.K."/>
            <person name="Henrissat B."/>
            <person name="Mortensen U.H."/>
            <person name="Larsen T.O."/>
            <person name="Devries R.P."/>
            <person name="Grigoriev I.V."/>
            <person name="Machida M."/>
            <person name="Baker S.E."/>
            <person name="Andersen M.R."/>
        </authorList>
    </citation>
    <scope>NUCLEOTIDE SEQUENCE [LARGE SCALE GENOMIC DNA]</scope>
    <source>
        <strain evidence="1 2">IBT 18842</strain>
    </source>
</reference>
<proteinExistence type="predicted"/>
<organism evidence="1 2">
    <name type="scientific">Aspergillus avenaceus</name>
    <dbReference type="NCBI Taxonomy" id="36643"/>
    <lineage>
        <taxon>Eukaryota</taxon>
        <taxon>Fungi</taxon>
        <taxon>Dikarya</taxon>
        <taxon>Ascomycota</taxon>
        <taxon>Pezizomycotina</taxon>
        <taxon>Eurotiomycetes</taxon>
        <taxon>Eurotiomycetidae</taxon>
        <taxon>Eurotiales</taxon>
        <taxon>Aspergillaceae</taxon>
        <taxon>Aspergillus</taxon>
        <taxon>Aspergillus subgen. Circumdati</taxon>
    </lineage>
</organism>
<accession>A0A5N6TH78</accession>
<dbReference type="AlphaFoldDB" id="A0A5N6TH78"/>
<evidence type="ECO:0000313" key="1">
    <source>
        <dbReference type="EMBL" id="KAE8145682.1"/>
    </source>
</evidence>
<dbReference type="Proteomes" id="UP000325780">
    <property type="component" value="Unassembled WGS sequence"/>
</dbReference>